<proteinExistence type="predicted"/>
<dbReference type="AlphaFoldDB" id="A0A0G0WEX7"/>
<name>A0A0G0WEX7_9BACT</name>
<organism evidence="1 2">
    <name type="scientific">Candidatus Daviesbacteria bacterium GW2011_GWA2_40_9</name>
    <dbReference type="NCBI Taxonomy" id="1618424"/>
    <lineage>
        <taxon>Bacteria</taxon>
        <taxon>Candidatus Daviesiibacteriota</taxon>
    </lineage>
</organism>
<comment type="caution">
    <text evidence="1">The sequence shown here is derived from an EMBL/GenBank/DDBJ whole genome shotgun (WGS) entry which is preliminary data.</text>
</comment>
<gene>
    <name evidence="1" type="ORF">UU29_C0009G0091</name>
</gene>
<reference evidence="1 2" key="1">
    <citation type="journal article" date="2015" name="Nature">
        <title>rRNA introns, odd ribosomes, and small enigmatic genomes across a large radiation of phyla.</title>
        <authorList>
            <person name="Brown C.T."/>
            <person name="Hug L.A."/>
            <person name="Thomas B.C."/>
            <person name="Sharon I."/>
            <person name="Castelle C.J."/>
            <person name="Singh A."/>
            <person name="Wilkins M.J."/>
            <person name="Williams K.H."/>
            <person name="Banfield J.F."/>
        </authorList>
    </citation>
    <scope>NUCLEOTIDE SEQUENCE [LARGE SCALE GENOMIC DNA]</scope>
</reference>
<protein>
    <submittedName>
        <fullName evidence="1">Uncharacterized protein</fullName>
    </submittedName>
</protein>
<evidence type="ECO:0000313" key="1">
    <source>
        <dbReference type="EMBL" id="KKR82820.1"/>
    </source>
</evidence>
<dbReference type="Proteomes" id="UP000034601">
    <property type="component" value="Unassembled WGS sequence"/>
</dbReference>
<evidence type="ECO:0000313" key="2">
    <source>
        <dbReference type="Proteomes" id="UP000034601"/>
    </source>
</evidence>
<accession>A0A0G0WEX7</accession>
<dbReference type="EMBL" id="LCAB01000009">
    <property type="protein sequence ID" value="KKR82820.1"/>
    <property type="molecule type" value="Genomic_DNA"/>
</dbReference>
<sequence>MVARDSYTILVPGSSPGPPTQVGFLIKGGDNFGQSYR</sequence>